<evidence type="ECO:0000313" key="5">
    <source>
        <dbReference type="Proteomes" id="UP000315983"/>
    </source>
</evidence>
<evidence type="ECO:0008006" key="7">
    <source>
        <dbReference type="Google" id="ProtNLM"/>
    </source>
</evidence>
<feature type="chain" id="PRO_5022144752" description="Secreted protein" evidence="2">
    <location>
        <begin position="27"/>
        <end position="129"/>
    </location>
</feature>
<dbReference type="EMBL" id="VFOL01000001">
    <property type="protein sequence ID" value="TQL36842.1"/>
    <property type="molecule type" value="Genomic_DNA"/>
</dbReference>
<feature type="region of interest" description="Disordered" evidence="1">
    <location>
        <begin position="88"/>
        <end position="116"/>
    </location>
</feature>
<dbReference type="RefSeq" id="WP_016813801.1">
    <property type="nucleotide sequence ID" value="NZ_BOQM01000030.1"/>
</dbReference>
<dbReference type="Proteomes" id="UP000315983">
    <property type="component" value="Unassembled WGS sequence"/>
</dbReference>
<keyword evidence="6" id="KW-1185">Reference proteome</keyword>
<comment type="caution">
    <text evidence="4">The sequence shown here is derived from an EMBL/GenBank/DDBJ whole genome shotgun (WGS) entry which is preliminary data.</text>
</comment>
<reference evidence="4 5" key="1">
    <citation type="submission" date="2019-06" db="EMBL/GenBank/DDBJ databases">
        <title>Sequencing the genomes of 1000 actinobacteria strains.</title>
        <authorList>
            <person name="Klenk H.-P."/>
        </authorList>
    </citation>
    <scope>NUCLEOTIDE SEQUENCE [LARGE SCALE GENOMIC DNA]</scope>
    <source>
        <strain evidence="4 5">DSM 44819</strain>
    </source>
</reference>
<evidence type="ECO:0000313" key="6">
    <source>
        <dbReference type="Proteomes" id="UP000677457"/>
    </source>
</evidence>
<dbReference type="GeneID" id="93771236"/>
<keyword evidence="2" id="KW-0732">Signal</keyword>
<evidence type="ECO:0000313" key="3">
    <source>
        <dbReference type="EMBL" id="GIM87032.1"/>
    </source>
</evidence>
<feature type="signal peptide" evidence="2">
    <location>
        <begin position="1"/>
        <end position="26"/>
    </location>
</feature>
<protein>
    <recommendedName>
        <fullName evidence="7">Secreted protein</fullName>
    </recommendedName>
</protein>
<evidence type="ECO:0000313" key="4">
    <source>
        <dbReference type="EMBL" id="TQL36842.1"/>
    </source>
</evidence>
<dbReference type="PROSITE" id="PS51257">
    <property type="entry name" value="PROKAR_LIPOPROTEIN"/>
    <property type="match status" value="1"/>
</dbReference>
<sequence>MSPTLGRLVPPLALALALAGCSPPVAVPPTGGVPPSPTTPLTPPPPTDPPEPPTDLPTPRVLVGQISQGGNGPCYGLINDDGQEFALHGPDMGTFPTGTRVRGTAGPPADSADCGTGRPVRLIKIERVG</sequence>
<accession>A0A542XLX5</accession>
<feature type="compositionally biased region" description="Pro residues" evidence="1">
    <location>
        <begin position="25"/>
        <end position="56"/>
    </location>
</feature>
<evidence type="ECO:0000256" key="2">
    <source>
        <dbReference type="SAM" id="SignalP"/>
    </source>
</evidence>
<proteinExistence type="predicted"/>
<feature type="region of interest" description="Disordered" evidence="1">
    <location>
        <begin position="23"/>
        <end position="69"/>
    </location>
</feature>
<reference evidence="3 6" key="2">
    <citation type="submission" date="2021-03" db="EMBL/GenBank/DDBJ databases">
        <title>Whole genome shotgun sequence of Salinispora arenicola NBRC 105043.</title>
        <authorList>
            <person name="Komaki H."/>
            <person name="Tamura T."/>
        </authorList>
    </citation>
    <scope>NUCLEOTIDE SEQUENCE [LARGE SCALE GENOMIC DNA]</scope>
    <source>
        <strain evidence="3 6">NBRC 105043</strain>
    </source>
</reference>
<dbReference type="AlphaFoldDB" id="A0A542XLX5"/>
<name>A0A542XLX5_SALAC</name>
<organism evidence="4 5">
    <name type="scientific">Salinispora arenicola</name>
    <dbReference type="NCBI Taxonomy" id="168697"/>
    <lineage>
        <taxon>Bacteria</taxon>
        <taxon>Bacillati</taxon>
        <taxon>Actinomycetota</taxon>
        <taxon>Actinomycetes</taxon>
        <taxon>Micromonosporales</taxon>
        <taxon>Micromonosporaceae</taxon>
        <taxon>Salinispora</taxon>
    </lineage>
</organism>
<gene>
    <name evidence="4" type="ORF">FB564_1974</name>
    <name evidence="3" type="ORF">Sar04_37680</name>
</gene>
<dbReference type="EMBL" id="BOQM01000030">
    <property type="protein sequence ID" value="GIM87032.1"/>
    <property type="molecule type" value="Genomic_DNA"/>
</dbReference>
<evidence type="ECO:0000256" key="1">
    <source>
        <dbReference type="SAM" id="MobiDB-lite"/>
    </source>
</evidence>
<dbReference type="Proteomes" id="UP000677457">
    <property type="component" value="Unassembled WGS sequence"/>
</dbReference>